<sequence length="243" mass="25962">MTSLPGRDPGHTRENRLASWPELGLLDLSVWLLPVSALATEPLLPQRTGTSGQPPPLTGDEARLPPILVHSSTARVIDGLRRLRAAAELGRTEIEACLFHGSDREAVVLAARVTVLSGLPLSTSDRSGTVDWTLRSYPDWSDRLIAEVAGRSPTTVATARRRLGPAGGPGQRIGRDGRARPVNSAEARQRAGELFLARPGAVLREIAAEAGVALSTAQDVRKRVRAGLDPVPEGIRARPARET</sequence>
<dbReference type="EMBL" id="JACHMH010000001">
    <property type="protein sequence ID" value="MBB4680131.1"/>
    <property type="molecule type" value="Genomic_DNA"/>
</dbReference>
<dbReference type="SUPFAM" id="SSF110849">
    <property type="entry name" value="ParB/Sulfiredoxin"/>
    <property type="match status" value="1"/>
</dbReference>
<proteinExistence type="predicted"/>
<evidence type="ECO:0000313" key="2">
    <source>
        <dbReference type="EMBL" id="MBB4680131.1"/>
    </source>
</evidence>
<feature type="region of interest" description="Disordered" evidence="1">
    <location>
        <begin position="160"/>
        <end position="181"/>
    </location>
</feature>
<dbReference type="Proteomes" id="UP000533598">
    <property type="component" value="Unassembled WGS sequence"/>
</dbReference>
<keyword evidence="3" id="KW-1185">Reference proteome</keyword>
<dbReference type="Gene3D" id="3.90.1530.10">
    <property type="entry name" value="Conserved hypothetical protein from pyrococcus furiosus pfu- 392566-001, ParB domain"/>
    <property type="match status" value="1"/>
</dbReference>
<dbReference type="AlphaFoldDB" id="A0A7W7CI13"/>
<dbReference type="InterPro" id="IPR036086">
    <property type="entry name" value="ParB/Sulfiredoxin_sf"/>
</dbReference>
<name>A0A7W7CI13_9PSEU</name>
<dbReference type="RefSeq" id="WP_185005798.1">
    <property type="nucleotide sequence ID" value="NZ_BAAAUI010000020.1"/>
</dbReference>
<comment type="caution">
    <text evidence="2">The sequence shown here is derived from an EMBL/GenBank/DDBJ whole genome shotgun (WGS) entry which is preliminary data.</text>
</comment>
<accession>A0A7W7CI13</accession>
<feature type="region of interest" description="Disordered" evidence="1">
    <location>
        <begin position="44"/>
        <end position="63"/>
    </location>
</feature>
<dbReference type="CDD" id="cd16387">
    <property type="entry name" value="ParB_N_Srx"/>
    <property type="match status" value="1"/>
</dbReference>
<organism evidence="2 3">
    <name type="scientific">Crossiella cryophila</name>
    <dbReference type="NCBI Taxonomy" id="43355"/>
    <lineage>
        <taxon>Bacteria</taxon>
        <taxon>Bacillati</taxon>
        <taxon>Actinomycetota</taxon>
        <taxon>Actinomycetes</taxon>
        <taxon>Pseudonocardiales</taxon>
        <taxon>Pseudonocardiaceae</taxon>
        <taxon>Crossiella</taxon>
    </lineage>
</organism>
<reference evidence="2 3" key="1">
    <citation type="submission" date="2020-08" db="EMBL/GenBank/DDBJ databases">
        <title>Sequencing the genomes of 1000 actinobacteria strains.</title>
        <authorList>
            <person name="Klenk H.-P."/>
        </authorList>
    </citation>
    <scope>NUCLEOTIDE SEQUENCE [LARGE SCALE GENOMIC DNA]</scope>
    <source>
        <strain evidence="2 3">DSM 44230</strain>
    </source>
</reference>
<evidence type="ECO:0000313" key="3">
    <source>
        <dbReference type="Proteomes" id="UP000533598"/>
    </source>
</evidence>
<evidence type="ECO:0000256" key="1">
    <source>
        <dbReference type="SAM" id="MobiDB-lite"/>
    </source>
</evidence>
<protein>
    <submittedName>
        <fullName evidence="2">Uncharacterized protein</fullName>
    </submittedName>
</protein>
<gene>
    <name evidence="2" type="ORF">HNR67_006249</name>
</gene>